<comment type="caution">
    <text evidence="2">The sequence shown here is derived from an EMBL/GenBank/DDBJ whole genome shotgun (WGS) entry which is preliminary data.</text>
</comment>
<dbReference type="EMBL" id="NBNE01009778">
    <property type="protein sequence ID" value="OWY98073.1"/>
    <property type="molecule type" value="Genomic_DNA"/>
</dbReference>
<gene>
    <name evidence="2" type="ORF">PHMEG_00031255</name>
</gene>
<keyword evidence="3" id="KW-1185">Reference proteome</keyword>
<protein>
    <submittedName>
        <fullName evidence="2">Uncharacterized protein</fullName>
    </submittedName>
</protein>
<organism evidence="2 3">
    <name type="scientific">Phytophthora megakarya</name>
    <dbReference type="NCBI Taxonomy" id="4795"/>
    <lineage>
        <taxon>Eukaryota</taxon>
        <taxon>Sar</taxon>
        <taxon>Stramenopiles</taxon>
        <taxon>Oomycota</taxon>
        <taxon>Peronosporomycetes</taxon>
        <taxon>Peronosporales</taxon>
        <taxon>Peronosporaceae</taxon>
        <taxon>Phytophthora</taxon>
    </lineage>
</organism>
<proteinExistence type="predicted"/>
<evidence type="ECO:0000256" key="1">
    <source>
        <dbReference type="SAM" id="MobiDB-lite"/>
    </source>
</evidence>
<accession>A0A225UYQ6</accession>
<name>A0A225UYQ6_9STRA</name>
<dbReference type="AlphaFoldDB" id="A0A225UYQ6"/>
<evidence type="ECO:0000313" key="2">
    <source>
        <dbReference type="EMBL" id="OWY98073.1"/>
    </source>
</evidence>
<evidence type="ECO:0000313" key="3">
    <source>
        <dbReference type="Proteomes" id="UP000198211"/>
    </source>
</evidence>
<feature type="region of interest" description="Disordered" evidence="1">
    <location>
        <begin position="146"/>
        <end position="166"/>
    </location>
</feature>
<dbReference type="Proteomes" id="UP000198211">
    <property type="component" value="Unassembled WGS sequence"/>
</dbReference>
<reference evidence="3" key="1">
    <citation type="submission" date="2017-03" db="EMBL/GenBank/DDBJ databases">
        <title>Phytopthora megakarya and P. palmivora, two closely related causual agents of cacao black pod achieved similar genome size and gene model numbers by different mechanisms.</title>
        <authorList>
            <person name="Ali S."/>
            <person name="Shao J."/>
            <person name="Larry D.J."/>
            <person name="Kronmiller B."/>
            <person name="Shen D."/>
            <person name="Strem M.D."/>
            <person name="Melnick R.L."/>
            <person name="Guiltinan M.J."/>
            <person name="Tyler B.M."/>
            <person name="Meinhardt L.W."/>
            <person name="Bailey B.A."/>
        </authorList>
    </citation>
    <scope>NUCLEOTIDE SEQUENCE [LARGE SCALE GENOMIC DNA]</scope>
    <source>
        <strain evidence="3">zdho120</strain>
    </source>
</reference>
<sequence>MPKCFGIRLRLPQSPQHLLNIRLGTKNTILHSLQVVLARQGARVTAATVLLCVISWTSLWSTRIYLERELVINAVFLPRAVIGFAGSVFLPTRTRGNPAPISFKMSRYETAAAKSANEIAANYVRVHANETESGVHPVYASESESAYENANDDLGRPSQATETSSVEDIDAGRRVAFSARLLR</sequence>